<dbReference type="AlphaFoldDB" id="A0A2P7ZUQ1"/>
<evidence type="ECO:0000256" key="3">
    <source>
        <dbReference type="SAM" id="MobiDB-lite"/>
    </source>
</evidence>
<dbReference type="InterPro" id="IPR020846">
    <property type="entry name" value="MFS_dom"/>
</dbReference>
<evidence type="ECO:0000256" key="1">
    <source>
        <dbReference type="ARBA" id="ARBA00004141"/>
    </source>
</evidence>
<accession>A0A2P7ZUQ1</accession>
<gene>
    <name evidence="6" type="ORF">B9Z65_3223</name>
</gene>
<evidence type="ECO:0000259" key="5">
    <source>
        <dbReference type="PROSITE" id="PS50850"/>
    </source>
</evidence>
<dbReference type="Pfam" id="PF07690">
    <property type="entry name" value="MFS_1"/>
    <property type="match status" value="1"/>
</dbReference>
<comment type="caution">
    <text evidence="6">The sequence shown here is derived from an EMBL/GenBank/DDBJ whole genome shotgun (WGS) entry which is preliminary data.</text>
</comment>
<dbReference type="CDD" id="cd17352">
    <property type="entry name" value="MFS_MCT_SLC16"/>
    <property type="match status" value="1"/>
</dbReference>
<dbReference type="Proteomes" id="UP000243723">
    <property type="component" value="Unassembled WGS sequence"/>
</dbReference>
<keyword evidence="7" id="KW-1185">Reference proteome</keyword>
<feature type="transmembrane region" description="Helical" evidence="4">
    <location>
        <begin position="442"/>
        <end position="466"/>
    </location>
</feature>
<feature type="region of interest" description="Disordered" evidence="3">
    <location>
        <begin position="24"/>
        <end position="89"/>
    </location>
</feature>
<keyword evidence="4" id="KW-0472">Membrane</keyword>
<feature type="transmembrane region" description="Helical" evidence="4">
    <location>
        <begin position="371"/>
        <end position="390"/>
    </location>
</feature>
<feature type="transmembrane region" description="Helical" evidence="4">
    <location>
        <begin position="194"/>
        <end position="217"/>
    </location>
</feature>
<proteinExistence type="inferred from homology"/>
<feature type="compositionally biased region" description="Basic and acidic residues" evidence="3">
    <location>
        <begin position="32"/>
        <end position="46"/>
    </location>
</feature>
<reference evidence="6 7" key="1">
    <citation type="submission" date="2017-05" db="EMBL/GenBank/DDBJ databases">
        <title>Draft genome sequence of Elsinoe australis.</title>
        <authorList>
            <person name="Cheng Q."/>
        </authorList>
    </citation>
    <scope>NUCLEOTIDE SEQUENCE [LARGE SCALE GENOMIC DNA]</scope>
    <source>
        <strain evidence="6 7">NL1</strain>
    </source>
</reference>
<evidence type="ECO:0000313" key="7">
    <source>
        <dbReference type="Proteomes" id="UP000243723"/>
    </source>
</evidence>
<dbReference type="SUPFAM" id="SSF103473">
    <property type="entry name" value="MFS general substrate transporter"/>
    <property type="match status" value="1"/>
</dbReference>
<feature type="compositionally biased region" description="Polar residues" evidence="3">
    <location>
        <begin position="66"/>
        <end position="77"/>
    </location>
</feature>
<comment type="similarity">
    <text evidence="2">Belongs to the major facilitator superfamily. Monocarboxylate porter (TC 2.A.1.13) family.</text>
</comment>
<dbReference type="PROSITE" id="PS50850">
    <property type="entry name" value="MFS"/>
    <property type="match status" value="1"/>
</dbReference>
<keyword evidence="4" id="KW-0812">Transmembrane</keyword>
<feature type="transmembrane region" description="Helical" evidence="4">
    <location>
        <begin position="340"/>
        <end position="359"/>
    </location>
</feature>
<evidence type="ECO:0000256" key="2">
    <source>
        <dbReference type="ARBA" id="ARBA00006727"/>
    </source>
</evidence>
<dbReference type="PANTHER" id="PTHR11360:SF177">
    <property type="entry name" value="RIBOFLAVIN TRANSPORTER MCH5"/>
    <property type="match status" value="1"/>
</dbReference>
<dbReference type="Gene3D" id="1.20.1250.20">
    <property type="entry name" value="MFS general substrate transporter like domains"/>
    <property type="match status" value="2"/>
</dbReference>
<name>A0A2P7ZUQ1_9PEZI</name>
<feature type="domain" description="Major facilitator superfamily (MFS) profile" evidence="5">
    <location>
        <begin position="104"/>
        <end position="497"/>
    </location>
</feature>
<sequence>MSAKGGLPRRSESEFAPSALVWGFSSVSRPPDSSKNEESSWDRNASHELTFTRSRDPPVYFHVTDNDGTSPPSSASNKDAEAAVNQDDAEPKEYYPEGGIQAWLVVFGAFCGLVAALGVMNSVGTYQAYLLNNQLSEYSESDVGWIFGLYAFLAFFGGVQVGPIFDVHGPRILVAVGTCLILLAAFLLGSCTQYWHFIIVFGLIGGSGTSLVYTPAISSVSHWFNTRRGLATGLAMCGGGVGGVIFPLMLQRLFTILSFAWATRIVGFTFIFLLGAGNLLIRSRLPPKPNSTILPSPHVFLDPAFTLTTIGTFFQEWGLFTPITYLTSYGIHSAAMPSSFAYQLIAIFNAGSVLGRWLPGLIADKLGRYNTMCLALSLCALSSLGIWLPATVLTAQGNRDPALIQGLSITFAAIMGFGSGSNLSLTPVCVGQLCETNEYGRYYATCYTVVSFATLTGIPIAGALVKAVGGEYWALVVFAGVCYIVSLSAFGAVRIMKVGWGVRRVY</sequence>
<feature type="transmembrane region" description="Helical" evidence="4">
    <location>
        <begin position="229"/>
        <end position="250"/>
    </location>
</feature>
<dbReference type="InterPro" id="IPR011701">
    <property type="entry name" value="MFS"/>
</dbReference>
<dbReference type="PANTHER" id="PTHR11360">
    <property type="entry name" value="MONOCARBOXYLATE TRANSPORTER"/>
    <property type="match status" value="1"/>
</dbReference>
<dbReference type="GO" id="GO:0016020">
    <property type="term" value="C:membrane"/>
    <property type="evidence" value="ECO:0007669"/>
    <property type="project" value="UniProtKB-SubCell"/>
</dbReference>
<feature type="transmembrane region" description="Helical" evidence="4">
    <location>
        <begin position="472"/>
        <end position="493"/>
    </location>
</feature>
<keyword evidence="4" id="KW-1133">Transmembrane helix</keyword>
<feature type="transmembrane region" description="Helical" evidence="4">
    <location>
        <begin position="256"/>
        <end position="280"/>
    </location>
</feature>
<feature type="transmembrane region" description="Helical" evidence="4">
    <location>
        <begin position="300"/>
        <end position="320"/>
    </location>
</feature>
<dbReference type="EMBL" id="NHZQ01000121">
    <property type="protein sequence ID" value="PSK51956.1"/>
    <property type="molecule type" value="Genomic_DNA"/>
</dbReference>
<protein>
    <submittedName>
        <fullName evidence="6">Riboflavin transporter MCH5</fullName>
    </submittedName>
</protein>
<evidence type="ECO:0000313" key="6">
    <source>
        <dbReference type="EMBL" id="PSK51956.1"/>
    </source>
</evidence>
<feature type="transmembrane region" description="Helical" evidence="4">
    <location>
        <begin position="402"/>
        <end position="430"/>
    </location>
</feature>
<comment type="subcellular location">
    <subcellularLocation>
        <location evidence="1">Membrane</location>
        <topology evidence="1">Multi-pass membrane protein</topology>
    </subcellularLocation>
</comment>
<feature type="transmembrane region" description="Helical" evidence="4">
    <location>
        <begin position="102"/>
        <end position="123"/>
    </location>
</feature>
<organism evidence="6 7">
    <name type="scientific">Elsinoe australis</name>
    <dbReference type="NCBI Taxonomy" id="40998"/>
    <lineage>
        <taxon>Eukaryota</taxon>
        <taxon>Fungi</taxon>
        <taxon>Dikarya</taxon>
        <taxon>Ascomycota</taxon>
        <taxon>Pezizomycotina</taxon>
        <taxon>Dothideomycetes</taxon>
        <taxon>Dothideomycetidae</taxon>
        <taxon>Myriangiales</taxon>
        <taxon>Elsinoaceae</taxon>
        <taxon>Elsinoe</taxon>
    </lineage>
</organism>
<dbReference type="InterPro" id="IPR036259">
    <property type="entry name" value="MFS_trans_sf"/>
</dbReference>
<dbReference type="InterPro" id="IPR050327">
    <property type="entry name" value="Proton-linked_MCT"/>
</dbReference>
<feature type="transmembrane region" description="Helical" evidence="4">
    <location>
        <begin position="172"/>
        <end position="188"/>
    </location>
</feature>
<dbReference type="OrthoDB" id="410267at2759"/>
<feature type="transmembrane region" description="Helical" evidence="4">
    <location>
        <begin position="143"/>
        <end position="165"/>
    </location>
</feature>
<evidence type="ECO:0000256" key="4">
    <source>
        <dbReference type="SAM" id="Phobius"/>
    </source>
</evidence>
<dbReference type="GO" id="GO:0022857">
    <property type="term" value="F:transmembrane transporter activity"/>
    <property type="evidence" value="ECO:0007669"/>
    <property type="project" value="InterPro"/>
</dbReference>